<reference evidence="3" key="1">
    <citation type="submission" date="2025-08" db="UniProtKB">
        <authorList>
            <consortium name="RefSeq"/>
        </authorList>
    </citation>
    <scope>IDENTIFICATION</scope>
    <source>
        <strain evidence="3">15112-1751.03</strain>
        <tissue evidence="3">Whole Adult</tissue>
    </source>
</reference>
<accession>A0A6P8X1Z4</accession>
<gene>
    <name evidence="3" type="primary">LOC117568526</name>
</gene>
<evidence type="ECO:0000256" key="1">
    <source>
        <dbReference type="SAM" id="SignalP"/>
    </source>
</evidence>
<dbReference type="PANTHER" id="PTHR37685:SF1">
    <property type="entry name" value="GEO11136P1-RELATED"/>
    <property type="match status" value="1"/>
</dbReference>
<dbReference type="PROSITE" id="PS51257">
    <property type="entry name" value="PROKAR_LIPOPROTEIN"/>
    <property type="match status" value="1"/>
</dbReference>
<evidence type="ECO:0000313" key="2">
    <source>
        <dbReference type="Proteomes" id="UP000515160"/>
    </source>
</evidence>
<feature type="signal peptide" evidence="1">
    <location>
        <begin position="1"/>
        <end position="32"/>
    </location>
</feature>
<dbReference type="GeneID" id="117568526"/>
<organism evidence="2 3">
    <name type="scientific">Drosophila albomicans</name>
    <name type="common">Fruit fly</name>
    <dbReference type="NCBI Taxonomy" id="7291"/>
    <lineage>
        <taxon>Eukaryota</taxon>
        <taxon>Metazoa</taxon>
        <taxon>Ecdysozoa</taxon>
        <taxon>Arthropoda</taxon>
        <taxon>Hexapoda</taxon>
        <taxon>Insecta</taxon>
        <taxon>Pterygota</taxon>
        <taxon>Neoptera</taxon>
        <taxon>Endopterygota</taxon>
        <taxon>Diptera</taxon>
        <taxon>Brachycera</taxon>
        <taxon>Muscomorpha</taxon>
        <taxon>Ephydroidea</taxon>
        <taxon>Drosophilidae</taxon>
        <taxon>Drosophila</taxon>
    </lineage>
</organism>
<dbReference type="Proteomes" id="UP000515160">
    <property type="component" value="Chromosome 3"/>
</dbReference>
<evidence type="ECO:0000313" key="3">
    <source>
        <dbReference type="RefSeq" id="XP_034105120.1"/>
    </source>
</evidence>
<keyword evidence="1" id="KW-0732">Signal</keyword>
<dbReference type="AlphaFoldDB" id="A0A6P8X1Z4"/>
<dbReference type="RefSeq" id="XP_034105120.1">
    <property type="nucleotide sequence ID" value="XM_034249229.2"/>
</dbReference>
<proteinExistence type="predicted"/>
<dbReference type="PANTHER" id="PTHR37685">
    <property type="entry name" value="GEO11136P1-RELATED"/>
    <property type="match status" value="1"/>
</dbReference>
<protein>
    <submittedName>
        <fullName evidence="3">Probable salivary secreted peptide</fullName>
    </submittedName>
</protein>
<keyword evidence="2" id="KW-1185">Reference proteome</keyword>
<sequence>MNSHKSKASMAQLNSILSSLLLLSLWLASCCAVSSTWGNISNSAQLLHVENVLNGSSPGKYVDHEIKYPTNGIGNGRIISGIRAFDQVTNNTGGHATIYSGGPGFNFVHIKLQSQYNYGLIFRVEIYGN</sequence>
<name>A0A6P8X1Z4_DROAB</name>
<dbReference type="InterPro" id="IPR031734">
    <property type="entry name" value="MBF2"/>
</dbReference>
<feature type="chain" id="PRO_5027821108" evidence="1">
    <location>
        <begin position="33"/>
        <end position="129"/>
    </location>
</feature>
<dbReference type="OrthoDB" id="8192785at2759"/>
<dbReference type="Pfam" id="PF15868">
    <property type="entry name" value="MBF2"/>
    <property type="match status" value="1"/>
</dbReference>